<dbReference type="InterPro" id="IPR016169">
    <property type="entry name" value="FAD-bd_PCMH_sub2"/>
</dbReference>
<keyword evidence="3" id="KW-0285">Flavoprotein</keyword>
<name>A0ABS7UFA0_9ACTN</name>
<evidence type="ECO:0000313" key="8">
    <source>
        <dbReference type="Proteomes" id="UP000780875"/>
    </source>
</evidence>
<dbReference type="Gene3D" id="3.30.465.10">
    <property type="match status" value="1"/>
</dbReference>
<gene>
    <name evidence="7" type="ORF">K8U61_15250</name>
</gene>
<keyword evidence="8" id="KW-1185">Reference proteome</keyword>
<keyword evidence="4" id="KW-0274">FAD</keyword>
<comment type="caution">
    <text evidence="7">The sequence shown here is derived from an EMBL/GenBank/DDBJ whole genome shotgun (WGS) entry which is preliminary data.</text>
</comment>
<evidence type="ECO:0000313" key="7">
    <source>
        <dbReference type="EMBL" id="MBZ5739529.1"/>
    </source>
</evidence>
<dbReference type="PANTHER" id="PTHR42973:SF39">
    <property type="entry name" value="FAD-BINDING PCMH-TYPE DOMAIN-CONTAINING PROTEIN"/>
    <property type="match status" value="1"/>
</dbReference>
<evidence type="ECO:0000256" key="5">
    <source>
        <dbReference type="ARBA" id="ARBA00023002"/>
    </source>
</evidence>
<dbReference type="PROSITE" id="PS00862">
    <property type="entry name" value="OX2_COVAL_FAD"/>
    <property type="match status" value="1"/>
</dbReference>
<evidence type="ECO:0000256" key="4">
    <source>
        <dbReference type="ARBA" id="ARBA00022827"/>
    </source>
</evidence>
<dbReference type="InterPro" id="IPR016166">
    <property type="entry name" value="FAD-bd_PCMH"/>
</dbReference>
<dbReference type="InterPro" id="IPR006093">
    <property type="entry name" value="Oxy_OxRdtase_FAD_BS"/>
</dbReference>
<sequence length="458" mass="49637">MKSTTAELTDILLRRGEPAYEDARLDAIWNGRTTRREPAAIVRARSVEDVQAAVRLAAREGLQVGIRSGGHSFVASGLRQDALLLDLSALDSLQIDADRGVARVQPGVRAGAANAALDARGLTFPVGHYPTVGLGGFLIGGGYGWNSRKLGPAALSIVAVDVVLADGSLVHADDETHPDLMWAVRGAGPGFFGVVVCYHLRTYPAYTQVLRSSMVYPETMRDEVLAWSYEALPETSRSLEIAGKVGWSTEYDRPTTSLIGVGFCQDETADEIYEVFESAPFRKHALAVVDRAPSSIAQLHAVAEVGMPQGNRYALDGVWTSAPIDRILAAGGGTMSSIPTPSSFLFWMLWGGYPIRDDACWSTQGTLYFSPNAVWTDPADDLRLESWAHSSLDAFADIDEGAQFSDANPADRPAKGLEPAQAARLEDLRETYDPDRRFVSYLQPHESTTALGDHLRSR</sequence>
<evidence type="ECO:0000259" key="6">
    <source>
        <dbReference type="PROSITE" id="PS51387"/>
    </source>
</evidence>
<dbReference type="EMBL" id="JAIQZJ010000008">
    <property type="protein sequence ID" value="MBZ5739529.1"/>
    <property type="molecule type" value="Genomic_DNA"/>
</dbReference>
<protein>
    <submittedName>
        <fullName evidence="7">FAD-binding oxidoreductase</fullName>
    </submittedName>
</protein>
<proteinExistence type="inferred from homology"/>
<evidence type="ECO:0000256" key="3">
    <source>
        <dbReference type="ARBA" id="ARBA00022630"/>
    </source>
</evidence>
<evidence type="ECO:0000256" key="1">
    <source>
        <dbReference type="ARBA" id="ARBA00001974"/>
    </source>
</evidence>
<feature type="domain" description="FAD-binding PCMH-type" evidence="6">
    <location>
        <begin position="34"/>
        <end position="205"/>
    </location>
</feature>
<dbReference type="PROSITE" id="PS51387">
    <property type="entry name" value="FAD_PCMH"/>
    <property type="match status" value="1"/>
</dbReference>
<dbReference type="PANTHER" id="PTHR42973">
    <property type="entry name" value="BINDING OXIDOREDUCTASE, PUTATIVE (AFU_ORTHOLOGUE AFUA_1G17690)-RELATED"/>
    <property type="match status" value="1"/>
</dbReference>
<dbReference type="RefSeq" id="WP_224123896.1">
    <property type="nucleotide sequence ID" value="NZ_JAIQZJ010000008.1"/>
</dbReference>
<comment type="cofactor">
    <cofactor evidence="1">
        <name>FAD</name>
        <dbReference type="ChEBI" id="CHEBI:57692"/>
    </cofactor>
</comment>
<dbReference type="InterPro" id="IPR016167">
    <property type="entry name" value="FAD-bd_PCMH_sub1"/>
</dbReference>
<reference evidence="7 8" key="1">
    <citation type="submission" date="2021-09" db="EMBL/GenBank/DDBJ databases">
        <title>Whole genome sequence of Nocardioides sp. GBK3QG-3.</title>
        <authorList>
            <person name="Tuo L."/>
        </authorList>
    </citation>
    <scope>NUCLEOTIDE SEQUENCE [LARGE SCALE GENOMIC DNA]</scope>
    <source>
        <strain evidence="7 8">GBK3QG-3</strain>
    </source>
</reference>
<dbReference type="Gene3D" id="3.30.43.10">
    <property type="entry name" value="Uridine Diphospho-n-acetylenolpyruvylglucosamine Reductase, domain 2"/>
    <property type="match status" value="1"/>
</dbReference>
<dbReference type="InterPro" id="IPR036318">
    <property type="entry name" value="FAD-bd_PCMH-like_sf"/>
</dbReference>
<dbReference type="Gene3D" id="3.40.462.20">
    <property type="match status" value="1"/>
</dbReference>
<evidence type="ECO:0000256" key="2">
    <source>
        <dbReference type="ARBA" id="ARBA00005466"/>
    </source>
</evidence>
<dbReference type="Pfam" id="PF01565">
    <property type="entry name" value="FAD_binding_4"/>
    <property type="match status" value="1"/>
</dbReference>
<dbReference type="Proteomes" id="UP000780875">
    <property type="component" value="Unassembled WGS sequence"/>
</dbReference>
<accession>A0ABS7UFA0</accession>
<organism evidence="7 8">
    <name type="scientific">Nocardioides mangrovi</name>
    <dbReference type="NCBI Taxonomy" id="2874580"/>
    <lineage>
        <taxon>Bacteria</taxon>
        <taxon>Bacillati</taxon>
        <taxon>Actinomycetota</taxon>
        <taxon>Actinomycetes</taxon>
        <taxon>Propionibacteriales</taxon>
        <taxon>Nocardioidaceae</taxon>
        <taxon>Nocardioides</taxon>
    </lineage>
</organism>
<comment type="similarity">
    <text evidence="2">Belongs to the oxygen-dependent FAD-linked oxidoreductase family.</text>
</comment>
<dbReference type="InterPro" id="IPR050416">
    <property type="entry name" value="FAD-linked_Oxidoreductase"/>
</dbReference>
<keyword evidence="5" id="KW-0560">Oxidoreductase</keyword>
<dbReference type="SUPFAM" id="SSF56176">
    <property type="entry name" value="FAD-binding/transporter-associated domain-like"/>
    <property type="match status" value="1"/>
</dbReference>
<dbReference type="InterPro" id="IPR006094">
    <property type="entry name" value="Oxid_FAD_bind_N"/>
</dbReference>